<name>A0A150L7U9_9BACI</name>
<dbReference type="InterPro" id="IPR021309">
    <property type="entry name" value="YgaP-like_TM"/>
</dbReference>
<feature type="domain" description="Inner membrane protein YgaP-like transmembrane" evidence="3">
    <location>
        <begin position="18"/>
        <end position="80"/>
    </location>
</feature>
<feature type="region of interest" description="Disordered" evidence="1">
    <location>
        <begin position="98"/>
        <end position="118"/>
    </location>
</feature>
<evidence type="ECO:0000313" key="4">
    <source>
        <dbReference type="EMBL" id="KYD08320.1"/>
    </source>
</evidence>
<comment type="caution">
    <text evidence="4">The sequence shown here is derived from an EMBL/GenBank/DDBJ whole genome shotgun (WGS) entry which is preliminary data.</text>
</comment>
<keyword evidence="2" id="KW-1133">Transmembrane helix</keyword>
<evidence type="ECO:0000259" key="3">
    <source>
        <dbReference type="Pfam" id="PF11127"/>
    </source>
</evidence>
<accession>A0A150L7U9</accession>
<organism evidence="4 5">
    <name type="scientific">Caldibacillus debilis</name>
    <dbReference type="NCBI Taxonomy" id="301148"/>
    <lineage>
        <taxon>Bacteria</taxon>
        <taxon>Bacillati</taxon>
        <taxon>Bacillota</taxon>
        <taxon>Bacilli</taxon>
        <taxon>Bacillales</taxon>
        <taxon>Bacillaceae</taxon>
        <taxon>Caldibacillus</taxon>
    </lineage>
</organism>
<evidence type="ECO:0000256" key="2">
    <source>
        <dbReference type="SAM" id="Phobius"/>
    </source>
</evidence>
<sequence length="118" mass="13500">MLNGHPESEGEVFAMHVKKNIGIINALIRITAGLTLLSWYTARLARRPWRRRGYFFIILLAANQVAEGIVRYCPITDLAKKGWAGGFDRKMKEWREPISRNFGKEREGGREESADEGH</sequence>
<proteinExistence type="predicted"/>
<evidence type="ECO:0000256" key="1">
    <source>
        <dbReference type="SAM" id="MobiDB-lite"/>
    </source>
</evidence>
<keyword evidence="2" id="KW-0812">Transmembrane</keyword>
<dbReference type="Pfam" id="PF11127">
    <property type="entry name" value="YgaP-like_TM"/>
    <property type="match status" value="1"/>
</dbReference>
<gene>
    <name evidence="4" type="ORF">B4135_4031</name>
</gene>
<protein>
    <recommendedName>
        <fullName evidence="3">Inner membrane protein YgaP-like transmembrane domain-containing protein</fullName>
    </recommendedName>
</protein>
<dbReference type="EMBL" id="LQYT01000140">
    <property type="protein sequence ID" value="KYD08320.1"/>
    <property type="molecule type" value="Genomic_DNA"/>
</dbReference>
<reference evidence="4 5" key="1">
    <citation type="submission" date="2016-01" db="EMBL/GenBank/DDBJ databases">
        <title>Draft Genome Sequences of Seven Thermophilic Sporeformers Isolated from Foods.</title>
        <authorList>
            <person name="Berendsen E.M."/>
            <person name="Wells-Bennik M.H."/>
            <person name="Krawcyk A.O."/>
            <person name="De Jong A."/>
            <person name="Holsappel S."/>
            <person name="Eijlander R.T."/>
            <person name="Kuipers O.P."/>
        </authorList>
    </citation>
    <scope>NUCLEOTIDE SEQUENCE [LARGE SCALE GENOMIC DNA]</scope>
    <source>
        <strain evidence="4 5">B4135</strain>
    </source>
</reference>
<feature type="transmembrane region" description="Helical" evidence="2">
    <location>
        <begin position="20"/>
        <end position="42"/>
    </location>
</feature>
<evidence type="ECO:0000313" key="5">
    <source>
        <dbReference type="Proteomes" id="UP000075683"/>
    </source>
</evidence>
<dbReference type="Proteomes" id="UP000075683">
    <property type="component" value="Unassembled WGS sequence"/>
</dbReference>
<dbReference type="AlphaFoldDB" id="A0A150L7U9"/>
<dbReference type="STRING" id="301148.B4135_4031"/>
<keyword evidence="2" id="KW-0472">Membrane</keyword>